<name>A0ABU1FKQ3_9MICO</name>
<evidence type="ECO:0000256" key="8">
    <source>
        <dbReference type="ARBA" id="ARBA00031986"/>
    </source>
</evidence>
<dbReference type="SUPFAM" id="SSF51905">
    <property type="entry name" value="FAD/NAD(P)-binding domain"/>
    <property type="match status" value="1"/>
</dbReference>
<keyword evidence="6" id="KW-0274">FAD</keyword>
<dbReference type="PANTHER" id="PTHR43734:SF3">
    <property type="entry name" value="B-CAROTENE KETOLASE"/>
    <property type="match status" value="1"/>
</dbReference>
<proteinExistence type="inferred from homology"/>
<gene>
    <name evidence="12" type="primary">crtI</name>
    <name evidence="12" type="ORF">RH861_09765</name>
</gene>
<dbReference type="EMBL" id="JAVKGS010000003">
    <property type="protein sequence ID" value="MDR5692345.1"/>
    <property type="molecule type" value="Genomic_DNA"/>
</dbReference>
<comment type="caution">
    <text evidence="12">The sequence shown here is derived from an EMBL/GenBank/DDBJ whole genome shotgun (WGS) entry which is preliminary data.</text>
</comment>
<keyword evidence="13" id="KW-1185">Reference proteome</keyword>
<dbReference type="InterPro" id="IPR036188">
    <property type="entry name" value="FAD/NAD-bd_sf"/>
</dbReference>
<evidence type="ECO:0000259" key="11">
    <source>
        <dbReference type="Pfam" id="PF01593"/>
    </source>
</evidence>
<dbReference type="Pfam" id="PF01593">
    <property type="entry name" value="Amino_oxidase"/>
    <property type="match status" value="1"/>
</dbReference>
<protein>
    <recommendedName>
        <fullName evidence="8">Phytoene dehydrogenase</fullName>
    </recommendedName>
</protein>
<evidence type="ECO:0000256" key="4">
    <source>
        <dbReference type="ARBA" id="ARBA00022630"/>
    </source>
</evidence>
<dbReference type="InterPro" id="IPR002937">
    <property type="entry name" value="Amino_oxidase"/>
</dbReference>
<evidence type="ECO:0000256" key="5">
    <source>
        <dbReference type="ARBA" id="ARBA00022746"/>
    </source>
</evidence>
<evidence type="ECO:0000313" key="12">
    <source>
        <dbReference type="EMBL" id="MDR5692345.1"/>
    </source>
</evidence>
<evidence type="ECO:0000256" key="9">
    <source>
        <dbReference type="RuleBase" id="RU362075"/>
    </source>
</evidence>
<evidence type="ECO:0000256" key="1">
    <source>
        <dbReference type="ARBA" id="ARBA00001974"/>
    </source>
</evidence>
<sequence>MQAVVIGSGFGGLAAAIRLAAAGNDVVVLEQRDRIGGRAYLYELDGFRFDGGPTVLTAPFMFEELFALAGERLDDHVRLVPLDPFYRAFDADGSRFDFHADAARMREEVARRSPADERGYERLSRRISRIFDAFYPYTERPMMQVHVMLRMLPFLLRHRAALGVQRLVDGCIRDPFLRRALAFHPLLIGGHPARTPALYSLIVEFERRWGVHYAVGGTAAIVDALGALLERLGGRIRCGVEVEAILVQDGRITGIRLEDGSELPADVVVSNADPGYTYDRLLGAAHGSTGGPLRSTKPSMSLHVLYFGADRTWPDTPLAHHNLLLSGDSRRVLGRVFGRPRSSRTPRPEPVSADDLFLYVHLPTRTDPSMAPEGCEAMYVLVAAPPLDDGETVPEASARRIRDLVVDLLDRRYLPGLATHLRVEHAIGPEHFRDVLNTPRGAAFSLQPTLFQSGWFRPHNRSPRVDGLYLVGAGTHPGAGIPAVLASGKIAADLIARRRPGRRPASRRPGPAIDAVSR</sequence>
<feature type="domain" description="Amine oxidase" evidence="11">
    <location>
        <begin position="11"/>
        <end position="495"/>
    </location>
</feature>
<dbReference type="InterPro" id="IPR014105">
    <property type="entry name" value="Carotenoid/retinoid_OxRdtase"/>
</dbReference>
<keyword evidence="4" id="KW-0285">Flavoprotein</keyword>
<dbReference type="GO" id="GO:0016491">
    <property type="term" value="F:oxidoreductase activity"/>
    <property type="evidence" value="ECO:0007669"/>
    <property type="project" value="UniProtKB-KW"/>
</dbReference>
<evidence type="ECO:0000256" key="7">
    <source>
        <dbReference type="ARBA" id="ARBA00023002"/>
    </source>
</evidence>
<comment type="similarity">
    <text evidence="3 9">Belongs to the carotenoid/retinoid oxidoreductase family.</text>
</comment>
<dbReference type="NCBIfam" id="TIGR02734">
    <property type="entry name" value="crtI_fam"/>
    <property type="match status" value="1"/>
</dbReference>
<evidence type="ECO:0000256" key="10">
    <source>
        <dbReference type="SAM" id="MobiDB-lite"/>
    </source>
</evidence>
<organism evidence="12 13">
    <name type="scientific">Agromyces indicus</name>
    <dbReference type="NCBI Taxonomy" id="758919"/>
    <lineage>
        <taxon>Bacteria</taxon>
        <taxon>Bacillati</taxon>
        <taxon>Actinomycetota</taxon>
        <taxon>Actinomycetes</taxon>
        <taxon>Micrococcales</taxon>
        <taxon>Microbacteriaceae</taxon>
        <taxon>Agromyces</taxon>
    </lineage>
</organism>
<dbReference type="Gene3D" id="3.50.50.60">
    <property type="entry name" value="FAD/NAD(P)-binding domain"/>
    <property type="match status" value="2"/>
</dbReference>
<dbReference type="InterPro" id="IPR008150">
    <property type="entry name" value="Phytoene_DH_bac_CS"/>
</dbReference>
<dbReference type="RefSeq" id="WP_310520834.1">
    <property type="nucleotide sequence ID" value="NZ_BAABBS010000001.1"/>
</dbReference>
<reference evidence="13" key="1">
    <citation type="submission" date="2023-07" db="EMBL/GenBank/DDBJ databases">
        <title>Description of three actinobacteria isolated from air of manufacturing shop in a pharmaceutical factory.</title>
        <authorList>
            <person name="Zhang D.-F."/>
        </authorList>
    </citation>
    <scope>NUCLEOTIDE SEQUENCE [LARGE SCALE GENOMIC DNA]</scope>
    <source>
        <strain evidence="13">CCTCC AB 2011122</strain>
    </source>
</reference>
<comment type="pathway">
    <text evidence="2 9">Carotenoid biosynthesis.</text>
</comment>
<evidence type="ECO:0000256" key="3">
    <source>
        <dbReference type="ARBA" id="ARBA00006046"/>
    </source>
</evidence>
<accession>A0ABU1FKQ3</accession>
<feature type="region of interest" description="Disordered" evidence="10">
    <location>
        <begin position="498"/>
        <end position="518"/>
    </location>
</feature>
<evidence type="ECO:0000256" key="6">
    <source>
        <dbReference type="ARBA" id="ARBA00022827"/>
    </source>
</evidence>
<dbReference type="PROSITE" id="PS00982">
    <property type="entry name" value="PHYTOENE_DH"/>
    <property type="match status" value="1"/>
</dbReference>
<dbReference type="PANTHER" id="PTHR43734">
    <property type="entry name" value="PHYTOENE DESATURASE"/>
    <property type="match status" value="1"/>
</dbReference>
<evidence type="ECO:0000313" key="13">
    <source>
        <dbReference type="Proteomes" id="UP001260072"/>
    </source>
</evidence>
<evidence type="ECO:0000256" key="2">
    <source>
        <dbReference type="ARBA" id="ARBA00004829"/>
    </source>
</evidence>
<keyword evidence="5 9" id="KW-0125">Carotenoid biosynthesis</keyword>
<comment type="cofactor">
    <cofactor evidence="1">
        <name>FAD</name>
        <dbReference type="ChEBI" id="CHEBI:57692"/>
    </cofactor>
</comment>
<keyword evidence="7 9" id="KW-0560">Oxidoreductase</keyword>
<dbReference type="Proteomes" id="UP001260072">
    <property type="component" value="Unassembled WGS sequence"/>
</dbReference>